<dbReference type="KEGG" id="fcy:FRACYDRAFT_245759"/>
<keyword evidence="3" id="KW-1185">Reference proteome</keyword>
<name>A0A1E7EZK8_9STRA</name>
<feature type="compositionally biased region" description="Basic and acidic residues" evidence="1">
    <location>
        <begin position="687"/>
        <end position="696"/>
    </location>
</feature>
<feature type="region of interest" description="Disordered" evidence="1">
    <location>
        <begin position="676"/>
        <end position="739"/>
    </location>
</feature>
<feature type="region of interest" description="Disordered" evidence="1">
    <location>
        <begin position="290"/>
        <end position="314"/>
    </location>
</feature>
<feature type="region of interest" description="Disordered" evidence="1">
    <location>
        <begin position="246"/>
        <end position="276"/>
    </location>
</feature>
<feature type="compositionally biased region" description="Basic and acidic residues" evidence="1">
    <location>
        <begin position="129"/>
        <end position="148"/>
    </location>
</feature>
<feature type="compositionally biased region" description="Acidic residues" evidence="1">
    <location>
        <begin position="64"/>
        <end position="77"/>
    </location>
</feature>
<feature type="compositionally biased region" description="Basic and acidic residues" evidence="1">
    <location>
        <begin position="505"/>
        <end position="514"/>
    </location>
</feature>
<dbReference type="EMBL" id="KV784368">
    <property type="protein sequence ID" value="OEU11361.1"/>
    <property type="molecule type" value="Genomic_DNA"/>
</dbReference>
<gene>
    <name evidence="2" type="ORF">FRACYDRAFT_245759</name>
</gene>
<feature type="compositionally biased region" description="Low complexity" evidence="1">
    <location>
        <begin position="299"/>
        <end position="314"/>
    </location>
</feature>
<feature type="region of interest" description="Disordered" evidence="1">
    <location>
        <begin position="192"/>
        <end position="229"/>
    </location>
</feature>
<feature type="compositionally biased region" description="Acidic residues" evidence="1">
    <location>
        <begin position="192"/>
        <end position="217"/>
    </location>
</feature>
<sequence length="754" mass="85774">MYVYSIEQPCLLKPLKHLKQTDSLVLVGTLRSIPNDYVRFEHEQVVHQMMQHNTNQFQFQQQQQDEDNGNDDDNDEEEKIKKKESTNNNNGISISDYCTGQDFHIMKTLDEEDNCLSLLDRMKNHLHQRQQDIDNDRSNNTHNSDIRRRPTIAPQTRWYYVPNIITQQQQQQQQPPIMYSCLELDGYVTSLENEEEEENDDDDNENDEIDIDDTDNEDANRYNGFGAASSVVPVGDEDLLYRALAPFDDNNNDKDDKECDTDIENNSKNKNKNNKTKIAREWRNYLQISQSHVSSGADSSPSTTTTTTTSSTTNSTTLAGYLLKKSEFDPYVWKLHYCLLTEDDFWYVPRIKNKHKNKNVRNTNEIITTSEIEMASYHGRIPLIDTLLLDNSKTGRRHDEFEIVDGNGITHTYRCPTAAEAAPATTTTTTTTRAAVAVVVAKDWKNMLSIRSQNAFENSLIKHAELILTEENLSRTERWKKIVVNDECDDNNNDKNSDNDDDNDDGTKTKEGRRINASLTVVSSSPSSRSILMYNGGGGGGSSASSNHSLRLQLQSKILRFGMNIAEYKENCRHIQTLLWVDYSSAAAATVVVAPSSNGSTTTTTNSAKNDVSSTSSSSSTTTTLRLVRETWKEASGLLQQAIQIILSINKHRERDISRSLDTMCRHIEYIITRQRRRRQAPSQFSDDNKNDDEIIRNSSSLDDDTSGNEDEASSVSSGRDAYHDDLDHHHHHHHRDPPPIELFDLLLNDLRAF</sequence>
<evidence type="ECO:0000256" key="1">
    <source>
        <dbReference type="SAM" id="MobiDB-lite"/>
    </source>
</evidence>
<organism evidence="2 3">
    <name type="scientific">Fragilariopsis cylindrus CCMP1102</name>
    <dbReference type="NCBI Taxonomy" id="635003"/>
    <lineage>
        <taxon>Eukaryota</taxon>
        <taxon>Sar</taxon>
        <taxon>Stramenopiles</taxon>
        <taxon>Ochrophyta</taxon>
        <taxon>Bacillariophyta</taxon>
        <taxon>Bacillariophyceae</taxon>
        <taxon>Bacillariophycidae</taxon>
        <taxon>Bacillariales</taxon>
        <taxon>Bacillariaceae</taxon>
        <taxon>Fragilariopsis</taxon>
    </lineage>
</organism>
<evidence type="ECO:0000313" key="2">
    <source>
        <dbReference type="EMBL" id="OEU11361.1"/>
    </source>
</evidence>
<evidence type="ECO:0000313" key="3">
    <source>
        <dbReference type="Proteomes" id="UP000095751"/>
    </source>
</evidence>
<feature type="compositionally biased region" description="Acidic residues" evidence="1">
    <location>
        <begin position="702"/>
        <end position="713"/>
    </location>
</feature>
<dbReference type="Proteomes" id="UP000095751">
    <property type="component" value="Unassembled WGS sequence"/>
</dbReference>
<feature type="region of interest" description="Disordered" evidence="1">
    <location>
        <begin position="59"/>
        <end position="94"/>
    </location>
</feature>
<feature type="region of interest" description="Disordered" evidence="1">
    <location>
        <begin position="129"/>
        <end position="153"/>
    </location>
</feature>
<protein>
    <submittedName>
        <fullName evidence="2">Uncharacterized protein</fullName>
    </submittedName>
</protein>
<accession>A0A1E7EZK8</accession>
<reference evidence="2 3" key="1">
    <citation type="submission" date="2016-09" db="EMBL/GenBank/DDBJ databases">
        <title>Extensive genetic diversity and differential bi-allelic expression allows diatom success in the polar Southern Ocean.</title>
        <authorList>
            <consortium name="DOE Joint Genome Institute"/>
            <person name="Mock T."/>
            <person name="Otillar R.P."/>
            <person name="Strauss J."/>
            <person name="Dupont C."/>
            <person name="Frickenhaus S."/>
            <person name="Maumus F."/>
            <person name="Mcmullan M."/>
            <person name="Sanges R."/>
            <person name="Schmutz J."/>
            <person name="Toseland A."/>
            <person name="Valas R."/>
            <person name="Veluchamy A."/>
            <person name="Ward B.J."/>
            <person name="Allen A."/>
            <person name="Barry K."/>
            <person name="Falciatore A."/>
            <person name="Ferrante M."/>
            <person name="Fortunato A.E."/>
            <person name="Gloeckner G."/>
            <person name="Gruber A."/>
            <person name="Hipkin R."/>
            <person name="Janech M."/>
            <person name="Kroth P."/>
            <person name="Leese F."/>
            <person name="Lindquist E."/>
            <person name="Lyon B.R."/>
            <person name="Martin J."/>
            <person name="Mayer C."/>
            <person name="Parker M."/>
            <person name="Quesneville H."/>
            <person name="Raymond J."/>
            <person name="Uhlig C."/>
            <person name="Valentin K.U."/>
            <person name="Worden A.Z."/>
            <person name="Armbrust E.V."/>
            <person name="Bowler C."/>
            <person name="Green B."/>
            <person name="Moulton V."/>
            <person name="Van Oosterhout C."/>
            <person name="Grigoriev I."/>
        </authorList>
    </citation>
    <scope>NUCLEOTIDE SEQUENCE [LARGE SCALE GENOMIC DNA]</scope>
    <source>
        <strain evidence="2 3">CCMP1102</strain>
    </source>
</reference>
<dbReference type="OrthoDB" id="47721at2759"/>
<dbReference type="SUPFAM" id="SSF50729">
    <property type="entry name" value="PH domain-like"/>
    <property type="match status" value="1"/>
</dbReference>
<feature type="region of interest" description="Disordered" evidence="1">
    <location>
        <begin position="596"/>
        <end position="624"/>
    </location>
</feature>
<dbReference type="InParanoid" id="A0A1E7EZK8"/>
<feature type="region of interest" description="Disordered" evidence="1">
    <location>
        <begin position="487"/>
        <end position="522"/>
    </location>
</feature>
<dbReference type="AlphaFoldDB" id="A0A1E7EZK8"/>
<proteinExistence type="predicted"/>